<evidence type="ECO:0000256" key="9">
    <source>
        <dbReference type="ARBA" id="ARBA00023306"/>
    </source>
</evidence>
<evidence type="ECO:0000256" key="4">
    <source>
        <dbReference type="ARBA" id="ARBA00022519"/>
    </source>
</evidence>
<evidence type="ECO:0000259" key="11">
    <source>
        <dbReference type="Pfam" id="PF01618"/>
    </source>
</evidence>
<dbReference type="AlphaFoldDB" id="A0A3A6U4S2"/>
<reference evidence="12 13" key="1">
    <citation type="submission" date="2018-09" db="EMBL/GenBank/DDBJ databases">
        <title>Phylogeny of the Shewanellaceae, and recommendation for two new genera, Pseudoshewanella and Parashewanella.</title>
        <authorList>
            <person name="Wang G."/>
        </authorList>
    </citation>
    <scope>NUCLEOTIDE SEQUENCE [LARGE SCALE GENOMIC DNA]</scope>
    <source>
        <strain evidence="12 13">KCTC 22492</strain>
    </source>
</reference>
<evidence type="ECO:0000313" key="13">
    <source>
        <dbReference type="Proteomes" id="UP000273022"/>
    </source>
</evidence>
<protein>
    <recommendedName>
        <fullName evidence="10">Tol-Pal system protein TolQ</fullName>
    </recommendedName>
</protein>
<dbReference type="OrthoDB" id="9805133at2"/>
<feature type="transmembrane region" description="Helical" evidence="10">
    <location>
        <begin position="172"/>
        <end position="193"/>
    </location>
</feature>
<comment type="caution">
    <text evidence="12">The sequence shown here is derived from an EMBL/GenBank/DDBJ whole genome shotgun (WGS) entry which is preliminary data.</text>
</comment>
<dbReference type="GO" id="GO:0043213">
    <property type="term" value="P:bacteriocin transport"/>
    <property type="evidence" value="ECO:0007669"/>
    <property type="project" value="InterPro"/>
</dbReference>
<comment type="subunit">
    <text evidence="10">The Tol-Pal system is composed of five core proteins: the inner membrane proteins TolA, TolQ and TolR, the periplasmic protein TolB and the outer membrane protein Pal. They form a network linking the inner and outer membranes and the peptidoglycan layer.</text>
</comment>
<keyword evidence="8 10" id="KW-0472">Membrane</keyword>
<keyword evidence="4 10" id="KW-0997">Cell inner membrane</keyword>
<feature type="transmembrane region" description="Helical" evidence="10">
    <location>
        <begin position="16"/>
        <end position="37"/>
    </location>
</feature>
<evidence type="ECO:0000256" key="3">
    <source>
        <dbReference type="ARBA" id="ARBA00022475"/>
    </source>
</evidence>
<evidence type="ECO:0000256" key="6">
    <source>
        <dbReference type="ARBA" id="ARBA00022692"/>
    </source>
</evidence>
<sequence length="229" mass="25215">MQADISFLSLFLEASVLVKLVMLTLLGLSIISWAVILQRQKVLKTARNQSIKFEDKFWSGVDLNKLFQELSARGDSNDGMGRLFVTGFKEYSRLTKLSGSMPEAVMDGTARSMRVTLSREIEELESNIPMLATIGSTSPYIGLFGTVWGIMNSFIALGAVENATLAMVAPGIAEALIATAMGLFAAIPAVIAYNRFTTKIEKLEMSYVNFMEEFSSILHRQAYTKKGTD</sequence>
<dbReference type="Proteomes" id="UP000273022">
    <property type="component" value="Unassembled WGS sequence"/>
</dbReference>
<keyword evidence="7 10" id="KW-1133">Transmembrane helix</keyword>
<evidence type="ECO:0000256" key="7">
    <source>
        <dbReference type="ARBA" id="ARBA00022989"/>
    </source>
</evidence>
<evidence type="ECO:0000256" key="5">
    <source>
        <dbReference type="ARBA" id="ARBA00022618"/>
    </source>
</evidence>
<dbReference type="InterPro" id="IPR002898">
    <property type="entry name" value="MotA_ExbB_proton_chnl"/>
</dbReference>
<evidence type="ECO:0000256" key="10">
    <source>
        <dbReference type="HAMAP-Rule" id="MF_02202"/>
    </source>
</evidence>
<keyword evidence="6 10" id="KW-0812">Transmembrane</keyword>
<dbReference type="Pfam" id="PF01618">
    <property type="entry name" value="MotA_ExbB"/>
    <property type="match status" value="1"/>
</dbReference>
<dbReference type="EMBL" id="QYYH01000010">
    <property type="protein sequence ID" value="RJY19022.1"/>
    <property type="molecule type" value="Genomic_DNA"/>
</dbReference>
<dbReference type="PANTHER" id="PTHR30625:SF3">
    <property type="entry name" value="TOL-PAL SYSTEM PROTEIN TOLQ"/>
    <property type="match status" value="1"/>
</dbReference>
<comment type="similarity">
    <text evidence="2 10">Belongs to the ExbB/TolQ family.</text>
</comment>
<evidence type="ECO:0000256" key="1">
    <source>
        <dbReference type="ARBA" id="ARBA00004651"/>
    </source>
</evidence>
<dbReference type="RefSeq" id="WP_121852101.1">
    <property type="nucleotide sequence ID" value="NZ_CP037952.1"/>
</dbReference>
<comment type="function">
    <text evidence="10">Part of the Tol-Pal system, which plays a role in outer membrane invagination during cell division and is important for maintaining outer membrane integrity.</text>
</comment>
<accession>A0A3A6U4S2</accession>
<dbReference type="GO" id="GO:0005886">
    <property type="term" value="C:plasma membrane"/>
    <property type="evidence" value="ECO:0007669"/>
    <property type="project" value="UniProtKB-SubCell"/>
</dbReference>
<dbReference type="HAMAP" id="MF_02202">
    <property type="entry name" value="TolQ"/>
    <property type="match status" value="1"/>
</dbReference>
<organism evidence="12 13">
    <name type="scientific">Parashewanella spongiae</name>
    <dbReference type="NCBI Taxonomy" id="342950"/>
    <lineage>
        <taxon>Bacteria</taxon>
        <taxon>Pseudomonadati</taxon>
        <taxon>Pseudomonadota</taxon>
        <taxon>Gammaproteobacteria</taxon>
        <taxon>Alteromonadales</taxon>
        <taxon>Shewanellaceae</taxon>
        <taxon>Parashewanella</taxon>
    </lineage>
</organism>
<dbReference type="GO" id="GO:0051301">
    <property type="term" value="P:cell division"/>
    <property type="evidence" value="ECO:0007669"/>
    <property type="project" value="UniProtKB-UniRule"/>
</dbReference>
<name>A0A3A6U4S2_9GAMM</name>
<dbReference type="PANTHER" id="PTHR30625">
    <property type="entry name" value="PROTEIN TOLQ"/>
    <property type="match status" value="1"/>
</dbReference>
<comment type="subcellular location">
    <subcellularLocation>
        <location evidence="10">Cell inner membrane</location>
        <topology evidence="10">Multi-pass membrane protein</topology>
    </subcellularLocation>
    <subcellularLocation>
        <location evidence="1">Cell membrane</location>
        <topology evidence="1">Multi-pass membrane protein</topology>
    </subcellularLocation>
</comment>
<keyword evidence="5 10" id="KW-0132">Cell division</keyword>
<keyword evidence="13" id="KW-1185">Reference proteome</keyword>
<dbReference type="GO" id="GO:0017038">
    <property type="term" value="P:protein import"/>
    <property type="evidence" value="ECO:0007669"/>
    <property type="project" value="TreeGrafter"/>
</dbReference>
<proteinExistence type="inferred from homology"/>
<feature type="domain" description="MotA/TolQ/ExbB proton channel" evidence="11">
    <location>
        <begin position="78"/>
        <end position="206"/>
    </location>
</feature>
<dbReference type="NCBIfam" id="TIGR02796">
    <property type="entry name" value="tolQ"/>
    <property type="match status" value="1"/>
</dbReference>
<evidence type="ECO:0000313" key="12">
    <source>
        <dbReference type="EMBL" id="RJY19022.1"/>
    </source>
</evidence>
<dbReference type="InterPro" id="IPR014163">
    <property type="entry name" value="Tol-Pal_TolQ"/>
</dbReference>
<feature type="transmembrane region" description="Helical" evidence="10">
    <location>
        <begin position="140"/>
        <end position="160"/>
    </location>
</feature>
<keyword evidence="9 10" id="KW-0131">Cell cycle</keyword>
<gene>
    <name evidence="10 12" type="primary">tolQ</name>
    <name evidence="12" type="ORF">D5R81_02625</name>
</gene>
<evidence type="ECO:0000256" key="2">
    <source>
        <dbReference type="ARBA" id="ARBA00010442"/>
    </source>
</evidence>
<keyword evidence="3 10" id="KW-1003">Cell membrane</keyword>
<evidence type="ECO:0000256" key="8">
    <source>
        <dbReference type="ARBA" id="ARBA00023136"/>
    </source>
</evidence>
<dbReference type="InterPro" id="IPR050790">
    <property type="entry name" value="ExbB/TolQ_transport"/>
</dbReference>